<dbReference type="PANTHER" id="PTHR36981">
    <property type="entry name" value="ZGC:195170"/>
    <property type="match status" value="1"/>
</dbReference>
<dbReference type="PANTHER" id="PTHR36981:SF1">
    <property type="entry name" value="P2X PURINORECEPTOR 7 INTRACELLULAR DOMAIN-CONTAINING PROTEIN"/>
    <property type="match status" value="1"/>
</dbReference>
<protein>
    <recommendedName>
        <fullName evidence="1">P2X purinoreceptor 7 intracellular domain-containing protein</fullName>
    </recommendedName>
</protein>
<proteinExistence type="predicted"/>
<reference evidence="2" key="1">
    <citation type="submission" date="2022-08" db="UniProtKB">
        <authorList>
            <consortium name="EnsemblMetazoa"/>
        </authorList>
    </citation>
    <scope>IDENTIFICATION</scope>
    <source>
        <strain evidence="2">05x7-T-G4-1.051#20</strain>
    </source>
</reference>
<evidence type="ECO:0000313" key="3">
    <source>
        <dbReference type="Proteomes" id="UP000005408"/>
    </source>
</evidence>
<accession>A0A8W8M532</accession>
<name>A0A8W8M532_MAGGI</name>
<dbReference type="AlphaFoldDB" id="A0A8W8M532"/>
<keyword evidence="3" id="KW-1185">Reference proteome</keyword>
<organism evidence="2 3">
    <name type="scientific">Magallana gigas</name>
    <name type="common">Pacific oyster</name>
    <name type="synonym">Crassostrea gigas</name>
    <dbReference type="NCBI Taxonomy" id="29159"/>
    <lineage>
        <taxon>Eukaryota</taxon>
        <taxon>Metazoa</taxon>
        <taxon>Spiralia</taxon>
        <taxon>Lophotrochozoa</taxon>
        <taxon>Mollusca</taxon>
        <taxon>Bivalvia</taxon>
        <taxon>Autobranchia</taxon>
        <taxon>Pteriomorphia</taxon>
        <taxon>Ostreida</taxon>
        <taxon>Ostreoidea</taxon>
        <taxon>Ostreidae</taxon>
        <taxon>Magallana</taxon>
    </lineage>
</organism>
<feature type="domain" description="P2X purinoreceptor 7 intracellular" evidence="1">
    <location>
        <begin position="99"/>
        <end position="259"/>
    </location>
</feature>
<dbReference type="Pfam" id="PF20478">
    <property type="entry name" value="P2RX7_C"/>
    <property type="match status" value="1"/>
</dbReference>
<dbReference type="InterPro" id="IPR046815">
    <property type="entry name" value="P2RX7_C"/>
</dbReference>
<evidence type="ECO:0000259" key="1">
    <source>
        <dbReference type="Pfam" id="PF20478"/>
    </source>
</evidence>
<dbReference type="EnsemblMetazoa" id="G31022.1">
    <property type="protein sequence ID" value="G31022.1:cds"/>
    <property type="gene ID" value="G31022"/>
</dbReference>
<sequence length="267" mass="30365">MSAFVDKQYLCTPRQGDEVPHCCPCENRGKCKSCPCKRRGCTNCRNPCCQFKTTSTNEEPARYHPYASQSIRNSSRGNIPSRNEVLEAAASPENRQDIETLSTLRETISEMNEQTLRQVLIRAVEAEPDLMKSFIEGSRQDNNPSSEIAWCSCGRCQAFDDPRMNLCCCQSPCITSKPEFRNLCLRHDVLEIANILNWSYRTNLEPSFAQSTFRNQAYRNFVLWQHSTLGAGRRVPVPSCVCVAIRRRFPQANGQYRGYHSANSDSE</sequence>
<dbReference type="Proteomes" id="UP000005408">
    <property type="component" value="Unassembled WGS sequence"/>
</dbReference>
<evidence type="ECO:0000313" key="2">
    <source>
        <dbReference type="EnsemblMetazoa" id="G31022.1:cds"/>
    </source>
</evidence>